<sequence>MSSEGGANVRGWKGDVGAVGLALLLAGCAGDASEPESELLGKDTGIRCGKSRVPTVQNMA</sequence>
<protein>
    <recommendedName>
        <fullName evidence="2">Lipoprotein</fullName>
    </recommendedName>
</protein>
<evidence type="ECO:0000313" key="1">
    <source>
        <dbReference type="EMBL" id="WTU73695.1"/>
    </source>
</evidence>
<dbReference type="EMBL" id="CP108264">
    <property type="protein sequence ID" value="WTU73695.1"/>
    <property type="molecule type" value="Genomic_DNA"/>
</dbReference>
<proteinExistence type="predicted"/>
<organism evidence="1">
    <name type="scientific">Streptomyces sp. NBC_00049</name>
    <dbReference type="NCBI Taxonomy" id="2903617"/>
    <lineage>
        <taxon>Bacteria</taxon>
        <taxon>Bacillati</taxon>
        <taxon>Actinomycetota</taxon>
        <taxon>Actinomycetes</taxon>
        <taxon>Kitasatosporales</taxon>
        <taxon>Streptomycetaceae</taxon>
        <taxon>Streptomyces</taxon>
    </lineage>
</organism>
<evidence type="ECO:0008006" key="2">
    <source>
        <dbReference type="Google" id="ProtNLM"/>
    </source>
</evidence>
<accession>A0AAU2JNA6</accession>
<gene>
    <name evidence="1" type="ORF">OG327_10270</name>
</gene>
<name>A0AAU2JNA6_9ACTN</name>
<dbReference type="AlphaFoldDB" id="A0AAU2JNA6"/>
<reference evidence="1" key="1">
    <citation type="submission" date="2022-10" db="EMBL/GenBank/DDBJ databases">
        <title>The complete genomes of actinobacterial strains from the NBC collection.</title>
        <authorList>
            <person name="Joergensen T.S."/>
            <person name="Alvarez Arevalo M."/>
            <person name="Sterndorff E.B."/>
            <person name="Faurdal D."/>
            <person name="Vuksanovic O."/>
            <person name="Mourched A.-S."/>
            <person name="Charusanti P."/>
            <person name="Shaw S."/>
            <person name="Blin K."/>
            <person name="Weber T."/>
        </authorList>
    </citation>
    <scope>NUCLEOTIDE SEQUENCE</scope>
    <source>
        <strain evidence="1">NBC_00049</strain>
    </source>
</reference>